<dbReference type="KEGG" id="npz:ACX27_28775"/>
<protein>
    <recommendedName>
        <fullName evidence="4">DUF2752 domain-containing protein</fullName>
    </recommendedName>
</protein>
<dbReference type="EMBL" id="CP012036">
    <property type="protein sequence ID" value="ALF55931.1"/>
    <property type="molecule type" value="Genomic_DNA"/>
</dbReference>
<feature type="transmembrane region" description="Helical" evidence="1">
    <location>
        <begin position="65"/>
        <end position="86"/>
    </location>
</feature>
<dbReference type="InterPro" id="IPR021215">
    <property type="entry name" value="DUF2752"/>
</dbReference>
<sequence>MRWGVLGFSYTPLFGTYFYNQNYRLGFLVCPIRHLTGIPCPTCGMTRSFMAIGRGNLNQAFAENLFGPILFASFLIAIVHVTLELLTRQQITTLHCQLLRLKKVQILFFLTVLIYHTFRLYHISQTGELYIAFSKSPLGKLLFQ</sequence>
<feature type="transmembrane region" description="Helical" evidence="1">
    <location>
        <begin position="106"/>
        <end position="124"/>
    </location>
</feature>
<dbReference type="OrthoDB" id="466478at2"/>
<reference evidence="3" key="1">
    <citation type="submission" date="2015-07" db="EMBL/GenBank/DDBJ databases">
        <title>Genome Of Nitrogen-Fixing Cyanobacterium Nostoc piscinale CENA21 From Solimoes/Amazon River Floodplain Sediments And Comparative Genomics To Uncover Biosynthetic Natural Products Potential.</title>
        <authorList>
            <person name="Leao T.F."/>
            <person name="Leao P.N."/>
            <person name="Guimaraes P.I."/>
            <person name="de Melo A.G.C."/>
            <person name="Ramos R.T.J."/>
            <person name="Silva A."/>
            <person name="Fiore M.F."/>
            <person name="Schneider M.P.C."/>
        </authorList>
    </citation>
    <scope>NUCLEOTIDE SEQUENCE [LARGE SCALE GENOMIC DNA]</scope>
    <source>
        <strain evidence="3">CENA21</strain>
    </source>
</reference>
<dbReference type="PATRIC" id="fig|224013.5.peg.6884"/>
<keyword evidence="1" id="KW-0812">Transmembrane</keyword>
<dbReference type="AlphaFoldDB" id="A0A0M4TYF1"/>
<gene>
    <name evidence="2" type="ORF">ACX27_28775</name>
</gene>
<proteinExistence type="predicted"/>
<dbReference type="STRING" id="224013.ACX27_28775"/>
<keyword evidence="3" id="KW-1185">Reference proteome</keyword>
<evidence type="ECO:0000313" key="3">
    <source>
        <dbReference type="Proteomes" id="UP000062645"/>
    </source>
</evidence>
<keyword evidence="1" id="KW-1133">Transmembrane helix</keyword>
<organism evidence="2 3">
    <name type="scientific">Nostoc piscinale CENA21</name>
    <dbReference type="NCBI Taxonomy" id="224013"/>
    <lineage>
        <taxon>Bacteria</taxon>
        <taxon>Bacillati</taxon>
        <taxon>Cyanobacteriota</taxon>
        <taxon>Cyanophyceae</taxon>
        <taxon>Nostocales</taxon>
        <taxon>Nostocaceae</taxon>
        <taxon>Nostoc</taxon>
    </lineage>
</organism>
<evidence type="ECO:0000313" key="2">
    <source>
        <dbReference type="EMBL" id="ALF55931.1"/>
    </source>
</evidence>
<dbReference type="Pfam" id="PF10825">
    <property type="entry name" value="DUF2752"/>
    <property type="match status" value="1"/>
</dbReference>
<accession>A0A0M4TYF1</accession>
<evidence type="ECO:0008006" key="4">
    <source>
        <dbReference type="Google" id="ProtNLM"/>
    </source>
</evidence>
<name>A0A0M4TYF1_9NOSO</name>
<dbReference type="Proteomes" id="UP000062645">
    <property type="component" value="Chromosome"/>
</dbReference>
<reference evidence="2 3" key="2">
    <citation type="journal article" date="2016" name="Genome Announc.">
        <title>Draft Genome Sequence of the N2-Fixing Cyanobacterium Nostoc piscinale CENA21, Isolated from the Brazilian Amazon Floodplain.</title>
        <authorList>
            <person name="Leao T."/>
            <person name="Guimaraes P.I."/>
            <person name="de Melo A.G."/>
            <person name="Ramos R.T."/>
            <person name="Leao P.N."/>
            <person name="Silva A."/>
            <person name="Fiore M.F."/>
            <person name="Schneider M.P."/>
        </authorList>
    </citation>
    <scope>NUCLEOTIDE SEQUENCE [LARGE SCALE GENOMIC DNA]</scope>
    <source>
        <strain evidence="2 3">CENA21</strain>
    </source>
</reference>
<evidence type="ECO:0000256" key="1">
    <source>
        <dbReference type="SAM" id="Phobius"/>
    </source>
</evidence>
<keyword evidence="1" id="KW-0472">Membrane</keyword>